<name>A0AAD5PH12_9FUNG</name>
<accession>A0AAD5PH12</accession>
<evidence type="ECO:0008006" key="3">
    <source>
        <dbReference type="Google" id="ProtNLM"/>
    </source>
</evidence>
<evidence type="ECO:0000313" key="1">
    <source>
        <dbReference type="EMBL" id="KAI9271961.1"/>
    </source>
</evidence>
<reference evidence="1" key="1">
    <citation type="journal article" date="2022" name="IScience">
        <title>Evolution of zygomycete secretomes and the origins of terrestrial fungal ecologies.</title>
        <authorList>
            <person name="Chang Y."/>
            <person name="Wang Y."/>
            <person name="Mondo S."/>
            <person name="Ahrendt S."/>
            <person name="Andreopoulos W."/>
            <person name="Barry K."/>
            <person name="Beard J."/>
            <person name="Benny G.L."/>
            <person name="Blankenship S."/>
            <person name="Bonito G."/>
            <person name="Cuomo C."/>
            <person name="Desiro A."/>
            <person name="Gervers K.A."/>
            <person name="Hundley H."/>
            <person name="Kuo A."/>
            <person name="LaButti K."/>
            <person name="Lang B.F."/>
            <person name="Lipzen A."/>
            <person name="O'Donnell K."/>
            <person name="Pangilinan J."/>
            <person name="Reynolds N."/>
            <person name="Sandor L."/>
            <person name="Smith M.E."/>
            <person name="Tsang A."/>
            <person name="Grigoriev I.V."/>
            <person name="Stajich J.E."/>
            <person name="Spatafora J.W."/>
        </authorList>
    </citation>
    <scope>NUCLEOTIDE SEQUENCE</scope>
    <source>
        <strain evidence="1">RSA 2281</strain>
    </source>
</reference>
<dbReference type="Proteomes" id="UP001209540">
    <property type="component" value="Unassembled WGS sequence"/>
</dbReference>
<keyword evidence="2" id="KW-1185">Reference proteome</keyword>
<dbReference type="AlphaFoldDB" id="A0AAD5PH12"/>
<evidence type="ECO:0000313" key="2">
    <source>
        <dbReference type="Proteomes" id="UP001209540"/>
    </source>
</evidence>
<protein>
    <recommendedName>
        <fullName evidence="3">DDE Tnp4 domain-containing protein</fullName>
    </recommendedName>
</protein>
<proteinExistence type="predicted"/>
<dbReference type="EMBL" id="JAIXMP010000006">
    <property type="protein sequence ID" value="KAI9271961.1"/>
    <property type="molecule type" value="Genomic_DNA"/>
</dbReference>
<reference evidence="1" key="2">
    <citation type="submission" date="2023-02" db="EMBL/GenBank/DDBJ databases">
        <authorList>
            <consortium name="DOE Joint Genome Institute"/>
            <person name="Mondo S.J."/>
            <person name="Chang Y."/>
            <person name="Wang Y."/>
            <person name="Ahrendt S."/>
            <person name="Andreopoulos W."/>
            <person name="Barry K."/>
            <person name="Beard J."/>
            <person name="Benny G.L."/>
            <person name="Blankenship S."/>
            <person name="Bonito G."/>
            <person name="Cuomo C."/>
            <person name="Desiro A."/>
            <person name="Gervers K.A."/>
            <person name="Hundley H."/>
            <person name="Kuo A."/>
            <person name="LaButti K."/>
            <person name="Lang B.F."/>
            <person name="Lipzen A."/>
            <person name="O'Donnell K."/>
            <person name="Pangilinan J."/>
            <person name="Reynolds N."/>
            <person name="Sandor L."/>
            <person name="Smith M.W."/>
            <person name="Tsang A."/>
            <person name="Grigoriev I.V."/>
            <person name="Stajich J.E."/>
            <person name="Spatafora J.W."/>
        </authorList>
    </citation>
    <scope>NUCLEOTIDE SEQUENCE</scope>
    <source>
        <strain evidence="1">RSA 2281</strain>
    </source>
</reference>
<organism evidence="1 2">
    <name type="scientific">Phascolomyces articulosus</name>
    <dbReference type="NCBI Taxonomy" id="60185"/>
    <lineage>
        <taxon>Eukaryota</taxon>
        <taxon>Fungi</taxon>
        <taxon>Fungi incertae sedis</taxon>
        <taxon>Mucoromycota</taxon>
        <taxon>Mucoromycotina</taxon>
        <taxon>Mucoromycetes</taxon>
        <taxon>Mucorales</taxon>
        <taxon>Lichtheimiaceae</taxon>
        <taxon>Phascolomyces</taxon>
    </lineage>
</organism>
<gene>
    <name evidence="1" type="ORF">BDA99DRAFT_433520</name>
</gene>
<sequence>MDVDSPLNDQLKNEIEKLIANKWDFLNKLWPEILNKYNHRTEIKNFKNNTIQIIKNELLDNLGYITVFYFLVMLYGINEYPAPYKEIDKGLLLLYHILYKKLNNLDCIGTDGGYDQYINTFIEDVSNKGYDFNNYNFQYPIRKEKDKKLTINEKNFNKKFGSFRSEIENQFSVLGSKFKRFSNNNSTLQLSDIKYYNLQFRVACLLKNINLMVEKYDIKEEPHHRLWYSDNFEFPSKNSKQNIIFSNEREVNENYNQIINLHDKFLKLDINENNETLDDNENISDSDEEMVDEYMIQNGKRKKIIKKVISVDV</sequence>
<comment type="caution">
    <text evidence="1">The sequence shown here is derived from an EMBL/GenBank/DDBJ whole genome shotgun (WGS) entry which is preliminary data.</text>
</comment>